<dbReference type="EMBL" id="JANPWB010000006">
    <property type="protein sequence ID" value="KAJ1180976.1"/>
    <property type="molecule type" value="Genomic_DNA"/>
</dbReference>
<gene>
    <name evidence="2" type="ORF">NDU88_006187</name>
</gene>
<keyword evidence="3" id="KW-1185">Reference proteome</keyword>
<protein>
    <submittedName>
        <fullName evidence="2">Uncharacterized protein</fullName>
    </submittedName>
</protein>
<evidence type="ECO:0000313" key="2">
    <source>
        <dbReference type="EMBL" id="KAJ1180976.1"/>
    </source>
</evidence>
<proteinExistence type="predicted"/>
<evidence type="ECO:0000313" key="3">
    <source>
        <dbReference type="Proteomes" id="UP001066276"/>
    </source>
</evidence>
<sequence length="117" mass="12252">MRRRGESRRLSALNERKGGRGSAAASREGPLQRPSPSAQYLSPAAGPRLLTPGPVSPGLPGSLLLLMQFSGAPPPPAAWLRVRPGSLFFFPPAIQRGLVSVSRSAYASGTGHVLLEA</sequence>
<name>A0AAV7TX33_PLEWA</name>
<organism evidence="2 3">
    <name type="scientific">Pleurodeles waltl</name>
    <name type="common">Iberian ribbed newt</name>
    <dbReference type="NCBI Taxonomy" id="8319"/>
    <lineage>
        <taxon>Eukaryota</taxon>
        <taxon>Metazoa</taxon>
        <taxon>Chordata</taxon>
        <taxon>Craniata</taxon>
        <taxon>Vertebrata</taxon>
        <taxon>Euteleostomi</taxon>
        <taxon>Amphibia</taxon>
        <taxon>Batrachia</taxon>
        <taxon>Caudata</taxon>
        <taxon>Salamandroidea</taxon>
        <taxon>Salamandridae</taxon>
        <taxon>Pleurodelinae</taxon>
        <taxon>Pleurodeles</taxon>
    </lineage>
</organism>
<accession>A0AAV7TX33</accession>
<dbReference type="Proteomes" id="UP001066276">
    <property type="component" value="Chromosome 3_2"/>
</dbReference>
<comment type="caution">
    <text evidence="2">The sequence shown here is derived from an EMBL/GenBank/DDBJ whole genome shotgun (WGS) entry which is preliminary data.</text>
</comment>
<dbReference type="AlphaFoldDB" id="A0AAV7TX33"/>
<feature type="region of interest" description="Disordered" evidence="1">
    <location>
        <begin position="1"/>
        <end position="53"/>
    </location>
</feature>
<reference evidence="2" key="1">
    <citation type="journal article" date="2022" name="bioRxiv">
        <title>Sequencing and chromosome-scale assembly of the giantPleurodeles waltlgenome.</title>
        <authorList>
            <person name="Brown T."/>
            <person name="Elewa A."/>
            <person name="Iarovenko S."/>
            <person name="Subramanian E."/>
            <person name="Araus A.J."/>
            <person name="Petzold A."/>
            <person name="Susuki M."/>
            <person name="Suzuki K.-i.T."/>
            <person name="Hayashi T."/>
            <person name="Toyoda A."/>
            <person name="Oliveira C."/>
            <person name="Osipova E."/>
            <person name="Leigh N.D."/>
            <person name="Simon A."/>
            <person name="Yun M.H."/>
        </authorList>
    </citation>
    <scope>NUCLEOTIDE SEQUENCE</scope>
    <source>
        <strain evidence="2">20211129_DDA</strain>
        <tissue evidence="2">Liver</tissue>
    </source>
</reference>
<evidence type="ECO:0000256" key="1">
    <source>
        <dbReference type="SAM" id="MobiDB-lite"/>
    </source>
</evidence>